<sequence length="487" mass="55939">MNFRSRMLREALSFDWLRTKSGHLEGNVRGCCLDTKSLVNGESNEGQRRSTKSTKSHLSNEPGPDGAHHRELRRSTTNQRWERGASRFHSVGGGDLPEIKNRPQRYRHELLLPTVSTQVRYINERTIEIFTSDARGRVELHDILHPNMSRNLSYKVESLDLTDGDPAHRITSRDLVDRTPFSVYGTFDGSVAITKSICSPEIKKISVLKIWQANEPIQLVRVNQLDNGLLAVTNFPHLPVESCLFVLDIAGQRQVALKSRQVFHATSCSKIFDVCWLWDHPARLLLSTVDSIRMFDIRCPNKTEQALYLNHTITHMASNKFRTHIFAAFNGEELHIYDNRQLFGPVQQIKVPIDGYSELNSMRWNPYMPYELFLHFRASSSILRCSAPDLPFDPFRRRTCDSFTSEEVFPMEQIWDASTSSDSIDLRLTRYRELNGTYALESYSEMFNKCKEDTESAMPLCWMAPISEYAIRKGKDLSSMNTVPNIP</sequence>
<comment type="caution">
    <text evidence="2">The sequence shown here is derived from an EMBL/GenBank/DDBJ whole genome shotgun (WGS) entry which is preliminary data.</text>
</comment>
<protein>
    <submittedName>
        <fullName evidence="2">Uncharacterized protein</fullName>
    </submittedName>
</protein>
<evidence type="ECO:0000256" key="1">
    <source>
        <dbReference type="SAM" id="MobiDB-lite"/>
    </source>
</evidence>
<gene>
    <name evidence="2" type="ORF">KIN20_006198</name>
</gene>
<keyword evidence="3" id="KW-1185">Reference proteome</keyword>
<feature type="region of interest" description="Disordered" evidence="1">
    <location>
        <begin position="37"/>
        <end position="100"/>
    </location>
</feature>
<organism evidence="2 3">
    <name type="scientific">Parelaphostrongylus tenuis</name>
    <name type="common">Meningeal worm</name>
    <dbReference type="NCBI Taxonomy" id="148309"/>
    <lineage>
        <taxon>Eukaryota</taxon>
        <taxon>Metazoa</taxon>
        <taxon>Ecdysozoa</taxon>
        <taxon>Nematoda</taxon>
        <taxon>Chromadorea</taxon>
        <taxon>Rhabditida</taxon>
        <taxon>Rhabditina</taxon>
        <taxon>Rhabditomorpha</taxon>
        <taxon>Strongyloidea</taxon>
        <taxon>Metastrongylidae</taxon>
        <taxon>Parelaphostrongylus</taxon>
    </lineage>
</organism>
<reference evidence="2" key="1">
    <citation type="submission" date="2021-06" db="EMBL/GenBank/DDBJ databases">
        <title>Parelaphostrongylus tenuis whole genome reference sequence.</title>
        <authorList>
            <person name="Garwood T.J."/>
            <person name="Larsen P.A."/>
            <person name="Fountain-Jones N.M."/>
            <person name="Garbe J.R."/>
            <person name="Macchietto M.G."/>
            <person name="Kania S.A."/>
            <person name="Gerhold R.W."/>
            <person name="Richards J.E."/>
            <person name="Wolf T.M."/>
        </authorList>
    </citation>
    <scope>NUCLEOTIDE SEQUENCE</scope>
    <source>
        <strain evidence="2">MNPRO001-30</strain>
        <tissue evidence="2">Meninges</tissue>
    </source>
</reference>
<name>A0AAD5QGJ2_PARTN</name>
<dbReference type="AlphaFoldDB" id="A0AAD5QGJ2"/>
<proteinExistence type="predicted"/>
<dbReference type="SUPFAM" id="SSF50978">
    <property type="entry name" value="WD40 repeat-like"/>
    <property type="match status" value="1"/>
</dbReference>
<accession>A0AAD5QGJ2</accession>
<evidence type="ECO:0000313" key="3">
    <source>
        <dbReference type="Proteomes" id="UP001196413"/>
    </source>
</evidence>
<dbReference type="InterPro" id="IPR036322">
    <property type="entry name" value="WD40_repeat_dom_sf"/>
</dbReference>
<dbReference type="EMBL" id="JAHQIW010000857">
    <property type="protein sequence ID" value="KAJ1350412.1"/>
    <property type="molecule type" value="Genomic_DNA"/>
</dbReference>
<dbReference type="Proteomes" id="UP001196413">
    <property type="component" value="Unassembled WGS sequence"/>
</dbReference>
<evidence type="ECO:0000313" key="2">
    <source>
        <dbReference type="EMBL" id="KAJ1350412.1"/>
    </source>
</evidence>